<dbReference type="Gene3D" id="3.40.50.12370">
    <property type="match status" value="1"/>
</dbReference>
<dbReference type="PANTHER" id="PTHR46268">
    <property type="entry name" value="STRESS RESPONSE PROTEIN NHAX"/>
    <property type="match status" value="1"/>
</dbReference>
<evidence type="ECO:0000313" key="3">
    <source>
        <dbReference type="EMBL" id="THF55567.1"/>
    </source>
</evidence>
<dbReference type="Proteomes" id="UP000306441">
    <property type="component" value="Unassembled WGS sequence"/>
</dbReference>
<feature type="domain" description="UspA" evidence="2">
    <location>
        <begin position="164"/>
        <end position="276"/>
    </location>
</feature>
<gene>
    <name evidence="3" type="ORF">E6C48_17400</name>
</gene>
<proteinExistence type="inferred from homology"/>
<dbReference type="SUPFAM" id="SSF52402">
    <property type="entry name" value="Adenine nucleotide alpha hydrolases-like"/>
    <property type="match status" value="2"/>
</dbReference>
<comment type="caution">
    <text evidence="3">The sequence shown here is derived from an EMBL/GenBank/DDBJ whole genome shotgun (WGS) entry which is preliminary data.</text>
</comment>
<dbReference type="CDD" id="cd00293">
    <property type="entry name" value="USP-like"/>
    <property type="match status" value="1"/>
</dbReference>
<evidence type="ECO:0000259" key="2">
    <source>
        <dbReference type="Pfam" id="PF00582"/>
    </source>
</evidence>
<accession>A0ABY2Q3L9</accession>
<dbReference type="InterPro" id="IPR006016">
    <property type="entry name" value="UspA"/>
</dbReference>
<organism evidence="3 4">
    <name type="scientific">Ollibium composti</name>
    <dbReference type="NCBI Taxonomy" id="2675109"/>
    <lineage>
        <taxon>Bacteria</taxon>
        <taxon>Pseudomonadati</taxon>
        <taxon>Pseudomonadota</taxon>
        <taxon>Alphaproteobacteria</taxon>
        <taxon>Hyphomicrobiales</taxon>
        <taxon>Phyllobacteriaceae</taxon>
        <taxon>Ollibium</taxon>
    </lineage>
</organism>
<dbReference type="EMBL" id="SSNY01000011">
    <property type="protein sequence ID" value="THF55567.1"/>
    <property type="molecule type" value="Genomic_DNA"/>
</dbReference>
<reference evidence="3 4" key="1">
    <citation type="submission" date="2019-04" db="EMBL/GenBank/DDBJ databases">
        <title>Mesorhizobium composti sp. nov., isolated from compost.</title>
        <authorList>
            <person name="Lin S.-Y."/>
            <person name="Hameed A."/>
            <person name="Hsieh Y.-T."/>
            <person name="Young C.-C."/>
        </authorList>
    </citation>
    <scope>NUCLEOTIDE SEQUENCE [LARGE SCALE GENOMIC DNA]</scope>
    <source>
        <strain evidence="3 4">CC-YTH430</strain>
    </source>
</reference>
<evidence type="ECO:0000256" key="1">
    <source>
        <dbReference type="ARBA" id="ARBA00008791"/>
    </source>
</evidence>
<protein>
    <submittedName>
        <fullName evidence="3">Universal stress protein</fullName>
    </submittedName>
</protein>
<comment type="similarity">
    <text evidence="1">Belongs to the universal stress protein A family.</text>
</comment>
<dbReference type="PANTHER" id="PTHR46268:SF15">
    <property type="entry name" value="UNIVERSAL STRESS PROTEIN HP_0031"/>
    <property type="match status" value="1"/>
</dbReference>
<evidence type="ECO:0000313" key="4">
    <source>
        <dbReference type="Proteomes" id="UP000306441"/>
    </source>
</evidence>
<keyword evidence="4" id="KW-1185">Reference proteome</keyword>
<sequence length="285" mass="30375">MIRSKAYCEPFRSILVGIPSDGVWTQTQALASAIALAQTTDSTISLYVFAPHLSAPFPMSAATASVWLAQETERLEKSTSSVTHEASKAVAGAGLDVVAEHASSPFDSRSGRFVQLARVHDLAILDAAEISDPSQRTVIEDVLFDSGCPLLLVPRDGGAVRPERIAIAWDGSARSARAVKDALPFLVRAETVVAVTVEGEKDLSRMAPGADLAIFLARHGIECKLATLVAEAGDVAERLRSFLASEGMEMIVMGAFVHSRFRQAILGGVTRSLLEQPPALLFLAH</sequence>
<dbReference type="Pfam" id="PF00582">
    <property type="entry name" value="Usp"/>
    <property type="match status" value="1"/>
</dbReference>
<name>A0ABY2Q3L9_9HYPH</name>